<proteinExistence type="predicted"/>
<evidence type="ECO:0000313" key="3">
    <source>
        <dbReference type="Proteomes" id="UP001499951"/>
    </source>
</evidence>
<evidence type="ECO:0000256" key="1">
    <source>
        <dbReference type="SAM" id="SignalP"/>
    </source>
</evidence>
<sequence>MMRMGVAVVAVLLCGAAVAGPSGDKFKCGGDEKTWRVDLSIAAAPRLDCAGLKAVVKAFALLDERDLPNSQAGGRPKKMDYYPRTATSLLKALRQGDGAAGPGCLALREAVAKTSDSSVALHGIELVTLIDNKAGTCTKGLRAALGDNPDALGVLEQAADLCEGRKEAHCALLRAQAK</sequence>
<gene>
    <name evidence="2" type="ORF">GCM10008942_16170</name>
</gene>
<keyword evidence="1" id="KW-0732">Signal</keyword>
<accession>A0ABN1EK45</accession>
<dbReference type="Proteomes" id="UP001499951">
    <property type="component" value="Unassembled WGS sequence"/>
</dbReference>
<protein>
    <submittedName>
        <fullName evidence="2">Uncharacterized protein</fullName>
    </submittedName>
</protein>
<comment type="caution">
    <text evidence="2">The sequence shown here is derived from an EMBL/GenBank/DDBJ whole genome shotgun (WGS) entry which is preliminary data.</text>
</comment>
<evidence type="ECO:0000313" key="2">
    <source>
        <dbReference type="EMBL" id="GAA0568345.1"/>
    </source>
</evidence>
<reference evidence="2 3" key="1">
    <citation type="journal article" date="2019" name="Int. J. Syst. Evol. Microbiol.">
        <title>The Global Catalogue of Microorganisms (GCM) 10K type strain sequencing project: providing services to taxonomists for standard genome sequencing and annotation.</title>
        <authorList>
            <consortium name="The Broad Institute Genomics Platform"/>
            <consortium name="The Broad Institute Genome Sequencing Center for Infectious Disease"/>
            <person name="Wu L."/>
            <person name="Ma J."/>
        </authorList>
    </citation>
    <scope>NUCLEOTIDE SEQUENCE [LARGE SCALE GENOMIC DNA]</scope>
    <source>
        <strain evidence="2 3">JCM 15089</strain>
    </source>
</reference>
<organism evidence="2 3">
    <name type="scientific">Rhizomicrobium electricum</name>
    <dbReference type="NCBI Taxonomy" id="480070"/>
    <lineage>
        <taxon>Bacteria</taxon>
        <taxon>Pseudomonadati</taxon>
        <taxon>Pseudomonadota</taxon>
        <taxon>Alphaproteobacteria</taxon>
        <taxon>Micropepsales</taxon>
        <taxon>Micropepsaceae</taxon>
        <taxon>Rhizomicrobium</taxon>
    </lineage>
</organism>
<feature type="signal peptide" evidence="1">
    <location>
        <begin position="1"/>
        <end position="19"/>
    </location>
</feature>
<keyword evidence="3" id="KW-1185">Reference proteome</keyword>
<name>A0ABN1EK45_9PROT</name>
<dbReference type="RefSeq" id="WP_166929935.1">
    <property type="nucleotide sequence ID" value="NZ_BAAADD010000004.1"/>
</dbReference>
<feature type="chain" id="PRO_5045036973" evidence="1">
    <location>
        <begin position="20"/>
        <end position="178"/>
    </location>
</feature>
<dbReference type="EMBL" id="BAAADD010000004">
    <property type="protein sequence ID" value="GAA0568345.1"/>
    <property type="molecule type" value="Genomic_DNA"/>
</dbReference>